<dbReference type="AlphaFoldDB" id="A0A4P7BYP3"/>
<proteinExistence type="inferred from homology"/>
<dbReference type="PANTHER" id="PTHR45458:SF1">
    <property type="entry name" value="SHORT CHAIN DEHYDROGENASE"/>
    <property type="match status" value="1"/>
</dbReference>
<evidence type="ECO:0000313" key="2">
    <source>
        <dbReference type="EMBL" id="QBQ54359.1"/>
    </source>
</evidence>
<keyword evidence="3" id="KW-1185">Reference proteome</keyword>
<evidence type="ECO:0000256" key="1">
    <source>
        <dbReference type="RuleBase" id="RU000363"/>
    </source>
</evidence>
<gene>
    <name evidence="2" type="ORF">E3U44_07430</name>
</gene>
<dbReference type="OrthoDB" id="5786478at2"/>
<reference evidence="2 3" key="1">
    <citation type="submission" date="2019-03" db="EMBL/GenBank/DDBJ databases">
        <title>The genome sequence of Nitrosococcus wardiae strain D1FHST reveals the archetypal metabolic capacity of ammonia-oxidizing Gammaproteobacteria.</title>
        <authorList>
            <person name="Wang L."/>
            <person name="Lim C.K."/>
            <person name="Hanson T.E."/>
            <person name="Dang H."/>
            <person name="Klotz M.G."/>
        </authorList>
    </citation>
    <scope>NUCLEOTIDE SEQUENCE [LARGE SCALE GENOMIC DNA]</scope>
    <source>
        <strain evidence="2 3">D1FHS</strain>
    </source>
</reference>
<dbReference type="InterPro" id="IPR002347">
    <property type="entry name" value="SDR_fam"/>
</dbReference>
<dbReference type="GO" id="GO:0016616">
    <property type="term" value="F:oxidoreductase activity, acting on the CH-OH group of donors, NAD or NADP as acceptor"/>
    <property type="evidence" value="ECO:0007669"/>
    <property type="project" value="TreeGrafter"/>
</dbReference>
<evidence type="ECO:0000313" key="3">
    <source>
        <dbReference type="Proteomes" id="UP000294325"/>
    </source>
</evidence>
<protein>
    <submittedName>
        <fullName evidence="2">SDR family oxidoreductase</fullName>
    </submittedName>
</protein>
<accession>A0A4P7BYP3</accession>
<dbReference type="Pfam" id="PF00106">
    <property type="entry name" value="adh_short"/>
    <property type="match status" value="1"/>
</dbReference>
<sequence length="232" mass="25356">MPSLLITGANRGIGLEFVKQYAKAGWRIFACCRHPDKAETLEQLASQHEGLLNLYALDVANFDQIESLAAELANQKIDLLVNNAAIYPDTDQRSFGNTDYQAWMSAFCVNSMAPLKMAEAFANQIAPSQQRKIVCITSKMGSITDNTSGGCYLYRSSKAALNMVVKSLSVDLAPRGIIATALHPGWVKTDMGGSHALITTQESVAGMRQVIEQLTPDQSGKFYAYDGKEIPW</sequence>
<dbReference type="PRINTS" id="PR00080">
    <property type="entry name" value="SDRFAMILY"/>
</dbReference>
<comment type="similarity">
    <text evidence="1">Belongs to the short-chain dehydrogenases/reductases (SDR) family.</text>
</comment>
<dbReference type="InterPro" id="IPR036291">
    <property type="entry name" value="NAD(P)-bd_dom_sf"/>
</dbReference>
<dbReference type="Gene3D" id="3.40.50.720">
    <property type="entry name" value="NAD(P)-binding Rossmann-like Domain"/>
    <property type="match status" value="1"/>
</dbReference>
<dbReference type="InterPro" id="IPR052184">
    <property type="entry name" value="SDR_enzymes"/>
</dbReference>
<dbReference type="KEGG" id="nwr:E3U44_07430"/>
<dbReference type="PANTHER" id="PTHR45458">
    <property type="entry name" value="SHORT-CHAIN DEHYDROGENASE/REDUCTASE SDR"/>
    <property type="match status" value="1"/>
</dbReference>
<organism evidence="2 3">
    <name type="scientific">Nitrosococcus wardiae</name>
    <dbReference type="NCBI Taxonomy" id="1814290"/>
    <lineage>
        <taxon>Bacteria</taxon>
        <taxon>Pseudomonadati</taxon>
        <taxon>Pseudomonadota</taxon>
        <taxon>Gammaproteobacteria</taxon>
        <taxon>Chromatiales</taxon>
        <taxon>Chromatiaceae</taxon>
        <taxon>Nitrosococcus</taxon>
    </lineage>
</organism>
<dbReference type="Proteomes" id="UP000294325">
    <property type="component" value="Chromosome"/>
</dbReference>
<name>A0A4P7BYP3_9GAMM</name>
<dbReference type="EMBL" id="CP038033">
    <property type="protein sequence ID" value="QBQ54359.1"/>
    <property type="molecule type" value="Genomic_DNA"/>
</dbReference>
<dbReference type="RefSeq" id="WP_134357550.1">
    <property type="nucleotide sequence ID" value="NZ_CP038033.1"/>
</dbReference>
<dbReference type="PRINTS" id="PR00081">
    <property type="entry name" value="GDHRDH"/>
</dbReference>
<dbReference type="SUPFAM" id="SSF51735">
    <property type="entry name" value="NAD(P)-binding Rossmann-fold domains"/>
    <property type="match status" value="1"/>
</dbReference>
<dbReference type="CDD" id="cd05325">
    <property type="entry name" value="carb_red_sniffer_like_SDR_c"/>
    <property type="match status" value="1"/>
</dbReference>